<comment type="caution">
    <text evidence="2">The sequence shown here is derived from an EMBL/GenBank/DDBJ whole genome shotgun (WGS) entry which is preliminary data.</text>
</comment>
<keyword evidence="3" id="KW-1185">Reference proteome</keyword>
<feature type="signal peptide" evidence="1">
    <location>
        <begin position="1"/>
        <end position="23"/>
    </location>
</feature>
<sequence>MPRRRRRRGDLVVAAALATVALAAVGVDGGDGGAEFDYRKLSGIIIPGFASTQLRAWSVLDCPYSPFDFNPLDSVWLDTAKLFSAVNCWLKCMLLEPYNQTDHPECKSRPDSGLSAITELDPGYITGPLSSVWKGWVKWLTFEIALKLRGGPSLFCAPLLGSTEAVRAALSGTTFGLPVSEGTARLMFNAFGSSLWLMPFSKYCKADNIYWKHFFEGKGGCPHRQQCDEAEYISDYSGWPTDLVNIEVPSVRDMGAYPSITDITEDITSSMECGKPTLLSFSAREVLDGTLFKTIEDYDPQSKALVYQLEKYYQGDPVLNPLTPWERPPIKNVFCIYGIDSKTEVGYYFAPSGKPYPDNWIITDIIYEFEGSLISRQVSCNSVSGKPNNSSGDGTVSYNSLSWCKNWLGPKVNITRAPQVCFNLNSPNSIVIPWFDSQLSKSLTEVYKQLSEVH</sequence>
<dbReference type="PANTHER" id="PTHR11440">
    <property type="entry name" value="LECITHIN-CHOLESTEROL ACYLTRANSFERASE-RELATED"/>
    <property type="match status" value="1"/>
</dbReference>
<proteinExistence type="predicted"/>
<feature type="chain" id="PRO_5017958714" description="Phospholipid--sterol O-acyltransferase" evidence="1">
    <location>
        <begin position="24"/>
        <end position="454"/>
    </location>
</feature>
<name>A0A3L6QKZ2_PANMI</name>
<protein>
    <recommendedName>
        <fullName evidence="4">Phospholipid--sterol O-acyltransferase</fullName>
    </recommendedName>
</protein>
<evidence type="ECO:0000313" key="2">
    <source>
        <dbReference type="EMBL" id="RLM80472.1"/>
    </source>
</evidence>
<dbReference type="Proteomes" id="UP000275267">
    <property type="component" value="Unassembled WGS sequence"/>
</dbReference>
<dbReference type="OrthoDB" id="190846at2759"/>
<dbReference type="AlphaFoldDB" id="A0A3L6QKZ2"/>
<evidence type="ECO:0000313" key="3">
    <source>
        <dbReference type="Proteomes" id="UP000275267"/>
    </source>
</evidence>
<gene>
    <name evidence="2" type="ORF">C2845_PM12G30640</name>
</gene>
<dbReference type="Pfam" id="PF02450">
    <property type="entry name" value="LCAT"/>
    <property type="match status" value="2"/>
</dbReference>
<dbReference type="GO" id="GO:0006629">
    <property type="term" value="P:lipid metabolic process"/>
    <property type="evidence" value="ECO:0007669"/>
    <property type="project" value="InterPro"/>
</dbReference>
<keyword evidence="1" id="KW-0732">Signal</keyword>
<evidence type="ECO:0008006" key="4">
    <source>
        <dbReference type="Google" id="ProtNLM"/>
    </source>
</evidence>
<dbReference type="STRING" id="4540.A0A3L6QKZ2"/>
<reference evidence="3" key="1">
    <citation type="journal article" date="2019" name="Nat. Commun.">
        <title>The genome of broomcorn millet.</title>
        <authorList>
            <person name="Zou C."/>
            <person name="Miki D."/>
            <person name="Li D."/>
            <person name="Tang Q."/>
            <person name="Xiao L."/>
            <person name="Rajput S."/>
            <person name="Deng P."/>
            <person name="Jia W."/>
            <person name="Huang R."/>
            <person name="Zhang M."/>
            <person name="Sun Y."/>
            <person name="Hu J."/>
            <person name="Fu X."/>
            <person name="Schnable P.S."/>
            <person name="Li F."/>
            <person name="Zhang H."/>
            <person name="Feng B."/>
            <person name="Zhu X."/>
            <person name="Liu R."/>
            <person name="Schnable J.C."/>
            <person name="Zhu J.-K."/>
            <person name="Zhang H."/>
        </authorList>
    </citation>
    <scope>NUCLEOTIDE SEQUENCE [LARGE SCALE GENOMIC DNA]</scope>
</reference>
<dbReference type="GO" id="GO:0008374">
    <property type="term" value="F:O-acyltransferase activity"/>
    <property type="evidence" value="ECO:0007669"/>
    <property type="project" value="InterPro"/>
</dbReference>
<dbReference type="InterPro" id="IPR003386">
    <property type="entry name" value="LACT/PDAT_acylTrfase"/>
</dbReference>
<dbReference type="EMBL" id="PQIB02000012">
    <property type="protein sequence ID" value="RLM80472.1"/>
    <property type="molecule type" value="Genomic_DNA"/>
</dbReference>
<organism evidence="2 3">
    <name type="scientific">Panicum miliaceum</name>
    <name type="common">Proso millet</name>
    <name type="synonym">Broomcorn millet</name>
    <dbReference type="NCBI Taxonomy" id="4540"/>
    <lineage>
        <taxon>Eukaryota</taxon>
        <taxon>Viridiplantae</taxon>
        <taxon>Streptophyta</taxon>
        <taxon>Embryophyta</taxon>
        <taxon>Tracheophyta</taxon>
        <taxon>Spermatophyta</taxon>
        <taxon>Magnoliopsida</taxon>
        <taxon>Liliopsida</taxon>
        <taxon>Poales</taxon>
        <taxon>Poaceae</taxon>
        <taxon>PACMAD clade</taxon>
        <taxon>Panicoideae</taxon>
        <taxon>Panicodae</taxon>
        <taxon>Paniceae</taxon>
        <taxon>Panicinae</taxon>
        <taxon>Panicum</taxon>
        <taxon>Panicum sect. Panicum</taxon>
    </lineage>
</organism>
<accession>A0A3L6QKZ2</accession>
<evidence type="ECO:0000256" key="1">
    <source>
        <dbReference type="SAM" id="SignalP"/>
    </source>
</evidence>